<dbReference type="InterPro" id="IPR029058">
    <property type="entry name" value="AB_hydrolase_fold"/>
</dbReference>
<accession>A0AA38MYX7</accession>
<dbReference type="InterPro" id="IPR002925">
    <property type="entry name" value="Dienelactn_hydro"/>
</dbReference>
<evidence type="ECO:0000313" key="3">
    <source>
        <dbReference type="Proteomes" id="UP001176059"/>
    </source>
</evidence>
<name>A0AA38MYX7_9AGAR</name>
<organism evidence="2 3">
    <name type="scientific">Lentinula guzmanii</name>
    <dbReference type="NCBI Taxonomy" id="2804957"/>
    <lineage>
        <taxon>Eukaryota</taxon>
        <taxon>Fungi</taxon>
        <taxon>Dikarya</taxon>
        <taxon>Basidiomycota</taxon>
        <taxon>Agaricomycotina</taxon>
        <taxon>Agaricomycetes</taxon>
        <taxon>Agaricomycetidae</taxon>
        <taxon>Agaricales</taxon>
        <taxon>Marasmiineae</taxon>
        <taxon>Omphalotaceae</taxon>
        <taxon>Lentinula</taxon>
    </lineage>
</organism>
<proteinExistence type="predicted"/>
<dbReference type="EMBL" id="JANVFO010000033">
    <property type="protein sequence ID" value="KAJ3731086.1"/>
    <property type="molecule type" value="Genomic_DNA"/>
</dbReference>
<dbReference type="PANTHER" id="PTHR17630">
    <property type="entry name" value="DIENELACTONE HYDROLASE"/>
    <property type="match status" value="1"/>
</dbReference>
<keyword evidence="2" id="KW-0378">Hydrolase</keyword>
<dbReference type="SUPFAM" id="SSF53474">
    <property type="entry name" value="alpha/beta-Hydrolases"/>
    <property type="match status" value="1"/>
</dbReference>
<dbReference type="PANTHER" id="PTHR17630:SF44">
    <property type="entry name" value="PROTEIN AIM2"/>
    <property type="match status" value="1"/>
</dbReference>
<sequence length="280" mass="30686">MASCSNCKKGAVLPGEPTGTMVNGAYFAAGPEGNTSRAIILLTDIFGLPLVNCKIIADNISKRLECDCWVPDLFDGKPPITTDKLKVPERVGEKINWFSLIYNALPSLPAMLRNRPTVAYPKAEKVRYSAPYMVLPMLILVNQFVKELQAEKKYGKLGAVGYCFGGTLAVSMASTDLLNSVVICHPGSVTEAAVQAMKIPSAWACAEEDMGFKPEIRRKAEETLASRKGKDNFVEYEFKDYKGTVHGFAARPNLAYPEVKAGYEGAFEQTIGWFQKTLPI</sequence>
<feature type="domain" description="Dienelactone hydrolase" evidence="1">
    <location>
        <begin position="146"/>
        <end position="277"/>
    </location>
</feature>
<evidence type="ECO:0000313" key="2">
    <source>
        <dbReference type="EMBL" id="KAJ3731086.1"/>
    </source>
</evidence>
<comment type="caution">
    <text evidence="2">The sequence shown here is derived from an EMBL/GenBank/DDBJ whole genome shotgun (WGS) entry which is preliminary data.</text>
</comment>
<evidence type="ECO:0000259" key="1">
    <source>
        <dbReference type="Pfam" id="PF01738"/>
    </source>
</evidence>
<dbReference type="Proteomes" id="UP001176059">
    <property type="component" value="Unassembled WGS sequence"/>
</dbReference>
<dbReference type="AlphaFoldDB" id="A0AA38MYX7"/>
<keyword evidence="3" id="KW-1185">Reference proteome</keyword>
<protein>
    <submittedName>
        <fullName evidence="2">Dienelactone hydrolase endo-1-3,1,4-beta-D-glucanase</fullName>
    </submittedName>
</protein>
<reference evidence="2" key="1">
    <citation type="submission" date="2022-08" db="EMBL/GenBank/DDBJ databases">
        <authorList>
            <consortium name="DOE Joint Genome Institute"/>
            <person name="Min B."/>
            <person name="Sierra-Patev S."/>
            <person name="Naranjo-Ortiz M."/>
            <person name="Looney B."/>
            <person name="Konkel Z."/>
            <person name="Slot J.C."/>
            <person name="Sakamoto Y."/>
            <person name="Steenwyk J.L."/>
            <person name="Rokas A."/>
            <person name="Carro J."/>
            <person name="Camarero S."/>
            <person name="Ferreira P."/>
            <person name="Molpeceres G."/>
            <person name="Ruiz-duenas F.J."/>
            <person name="Serrano A."/>
            <person name="Henrissat B."/>
            <person name="Drula E."/>
            <person name="Hughes K.W."/>
            <person name="Mata J.L."/>
            <person name="Ishikawa N.K."/>
            <person name="Vargas-Isla R."/>
            <person name="Ushijima S."/>
            <person name="Smith C.A."/>
            <person name="Ahrendt S."/>
            <person name="Andreopoulos W."/>
            <person name="He G."/>
            <person name="LaButti K."/>
            <person name="Lipzen A."/>
            <person name="Ng V."/>
            <person name="Riley R."/>
            <person name="Sandor L."/>
            <person name="Barry K."/>
            <person name="Martinez A.T."/>
            <person name="Xiao Y."/>
            <person name="Gibbons J.G."/>
            <person name="Terashima K."/>
            <person name="Hibbett D.S."/>
            <person name="Grigoriev I.V."/>
        </authorList>
    </citation>
    <scope>NUCLEOTIDE SEQUENCE</scope>
    <source>
        <strain evidence="2">ET3784</strain>
    </source>
</reference>
<reference evidence="2" key="2">
    <citation type="journal article" date="2023" name="Proc. Natl. Acad. Sci. U.S.A.">
        <title>A global phylogenomic analysis of the shiitake genus Lentinula.</title>
        <authorList>
            <person name="Sierra-Patev S."/>
            <person name="Min B."/>
            <person name="Naranjo-Ortiz M."/>
            <person name="Looney B."/>
            <person name="Konkel Z."/>
            <person name="Slot J.C."/>
            <person name="Sakamoto Y."/>
            <person name="Steenwyk J.L."/>
            <person name="Rokas A."/>
            <person name="Carro J."/>
            <person name="Camarero S."/>
            <person name="Ferreira P."/>
            <person name="Molpeceres G."/>
            <person name="Ruiz-Duenas F.J."/>
            <person name="Serrano A."/>
            <person name="Henrissat B."/>
            <person name="Drula E."/>
            <person name="Hughes K.W."/>
            <person name="Mata J.L."/>
            <person name="Ishikawa N.K."/>
            <person name="Vargas-Isla R."/>
            <person name="Ushijima S."/>
            <person name="Smith C.A."/>
            <person name="Donoghue J."/>
            <person name="Ahrendt S."/>
            <person name="Andreopoulos W."/>
            <person name="He G."/>
            <person name="LaButti K."/>
            <person name="Lipzen A."/>
            <person name="Ng V."/>
            <person name="Riley R."/>
            <person name="Sandor L."/>
            <person name="Barry K."/>
            <person name="Martinez A.T."/>
            <person name="Xiao Y."/>
            <person name="Gibbons J.G."/>
            <person name="Terashima K."/>
            <person name="Grigoriev I.V."/>
            <person name="Hibbett D."/>
        </authorList>
    </citation>
    <scope>NUCLEOTIDE SEQUENCE</scope>
    <source>
        <strain evidence="2">ET3784</strain>
    </source>
</reference>
<dbReference type="GO" id="GO:0016787">
    <property type="term" value="F:hydrolase activity"/>
    <property type="evidence" value="ECO:0007669"/>
    <property type="project" value="UniProtKB-KW"/>
</dbReference>
<gene>
    <name evidence="2" type="ORF">DFJ43DRAFT_1040388</name>
</gene>
<dbReference type="Gene3D" id="3.40.50.1820">
    <property type="entry name" value="alpha/beta hydrolase"/>
    <property type="match status" value="1"/>
</dbReference>
<dbReference type="Pfam" id="PF01738">
    <property type="entry name" value="DLH"/>
    <property type="match status" value="1"/>
</dbReference>